<feature type="compositionally biased region" description="Basic and acidic residues" evidence="1">
    <location>
        <begin position="94"/>
        <end position="109"/>
    </location>
</feature>
<dbReference type="Proteomes" id="UP001221757">
    <property type="component" value="Unassembled WGS sequence"/>
</dbReference>
<gene>
    <name evidence="2" type="ORF">B0H17DRAFT_1133526</name>
</gene>
<comment type="caution">
    <text evidence="2">The sequence shown here is derived from an EMBL/GenBank/DDBJ whole genome shotgun (WGS) entry which is preliminary data.</text>
</comment>
<protein>
    <submittedName>
        <fullName evidence="2">Uncharacterized protein</fullName>
    </submittedName>
</protein>
<name>A0AAD7DHY2_MYCRO</name>
<organism evidence="2 3">
    <name type="scientific">Mycena rosella</name>
    <name type="common">Pink bonnet</name>
    <name type="synonym">Agaricus rosellus</name>
    <dbReference type="NCBI Taxonomy" id="1033263"/>
    <lineage>
        <taxon>Eukaryota</taxon>
        <taxon>Fungi</taxon>
        <taxon>Dikarya</taxon>
        <taxon>Basidiomycota</taxon>
        <taxon>Agaricomycotina</taxon>
        <taxon>Agaricomycetes</taxon>
        <taxon>Agaricomycetidae</taxon>
        <taxon>Agaricales</taxon>
        <taxon>Marasmiineae</taxon>
        <taxon>Mycenaceae</taxon>
        <taxon>Mycena</taxon>
    </lineage>
</organism>
<proteinExistence type="predicted"/>
<keyword evidence="3" id="KW-1185">Reference proteome</keyword>
<dbReference type="EMBL" id="JARKIE010000056">
    <property type="protein sequence ID" value="KAJ7691715.1"/>
    <property type="molecule type" value="Genomic_DNA"/>
</dbReference>
<evidence type="ECO:0000313" key="3">
    <source>
        <dbReference type="Proteomes" id="UP001221757"/>
    </source>
</evidence>
<feature type="compositionally biased region" description="Basic and acidic residues" evidence="1">
    <location>
        <begin position="127"/>
        <end position="137"/>
    </location>
</feature>
<evidence type="ECO:0000256" key="1">
    <source>
        <dbReference type="SAM" id="MobiDB-lite"/>
    </source>
</evidence>
<reference evidence="2" key="1">
    <citation type="submission" date="2023-03" db="EMBL/GenBank/DDBJ databases">
        <title>Massive genome expansion in bonnet fungi (Mycena s.s.) driven by repeated elements and novel gene families across ecological guilds.</title>
        <authorList>
            <consortium name="Lawrence Berkeley National Laboratory"/>
            <person name="Harder C.B."/>
            <person name="Miyauchi S."/>
            <person name="Viragh M."/>
            <person name="Kuo A."/>
            <person name="Thoen E."/>
            <person name="Andreopoulos B."/>
            <person name="Lu D."/>
            <person name="Skrede I."/>
            <person name="Drula E."/>
            <person name="Henrissat B."/>
            <person name="Morin E."/>
            <person name="Kohler A."/>
            <person name="Barry K."/>
            <person name="LaButti K."/>
            <person name="Morin E."/>
            <person name="Salamov A."/>
            <person name="Lipzen A."/>
            <person name="Mereny Z."/>
            <person name="Hegedus B."/>
            <person name="Baldrian P."/>
            <person name="Stursova M."/>
            <person name="Weitz H."/>
            <person name="Taylor A."/>
            <person name="Grigoriev I.V."/>
            <person name="Nagy L.G."/>
            <person name="Martin F."/>
            <person name="Kauserud H."/>
        </authorList>
    </citation>
    <scope>NUCLEOTIDE SEQUENCE</scope>
    <source>
        <strain evidence="2">CBHHK067</strain>
    </source>
</reference>
<accession>A0AAD7DHY2</accession>
<dbReference type="AlphaFoldDB" id="A0AAD7DHY2"/>
<sequence>MDHHWPNQPQEQDDFAWIPQYGVPRHPARHPDQYVPNRAHAEFCRVTLPTCGCTKSLPRFLKFCQEMSFGRLQIRSTLQASSLRSQPEGTDGLQKGDGDVEDKQGPTEPRRRKPEQGGVWQHGGAIPDRRQSRTAHGQEDMHWRFAGGGYRGWGGLQGDRPSRPTGFGRGGEPQENPSRMRSAGQLSPYTGATEGLADRDPKRPPGAKLQEPQARARAREEAGPKAPTQEQNAGKNNCIGMR</sequence>
<feature type="compositionally biased region" description="Polar residues" evidence="1">
    <location>
        <begin position="175"/>
        <end position="190"/>
    </location>
</feature>
<feature type="region of interest" description="Disordered" evidence="1">
    <location>
        <begin position="80"/>
        <end position="137"/>
    </location>
</feature>
<evidence type="ECO:0000313" key="2">
    <source>
        <dbReference type="EMBL" id="KAJ7691715.1"/>
    </source>
</evidence>
<feature type="region of interest" description="Disordered" evidence="1">
    <location>
        <begin position="152"/>
        <end position="242"/>
    </location>
</feature>